<dbReference type="Proteomes" id="UP001501358">
    <property type="component" value="Unassembled WGS sequence"/>
</dbReference>
<gene>
    <name evidence="2" type="ORF">GCM10010406_50640</name>
</gene>
<organism evidence="2 3">
    <name type="scientific">Streptomyces thermolineatus</name>
    <dbReference type="NCBI Taxonomy" id="44033"/>
    <lineage>
        <taxon>Bacteria</taxon>
        <taxon>Bacillati</taxon>
        <taxon>Actinomycetota</taxon>
        <taxon>Actinomycetes</taxon>
        <taxon>Kitasatosporales</taxon>
        <taxon>Streptomycetaceae</taxon>
        <taxon>Streptomyces</taxon>
    </lineage>
</organism>
<sequence>MSRNGGTLHLADPWVGHHEHGYWSAEIGYASVDDLRAALSAVPAPDPPRGRPAEPAPAAARGGPCPVPAPAAGTTPGEPL</sequence>
<dbReference type="EMBL" id="BAAATA010000043">
    <property type="protein sequence ID" value="GAA2507932.1"/>
    <property type="molecule type" value="Genomic_DNA"/>
</dbReference>
<reference evidence="2 3" key="1">
    <citation type="journal article" date="2019" name="Int. J. Syst. Evol. Microbiol.">
        <title>The Global Catalogue of Microorganisms (GCM) 10K type strain sequencing project: providing services to taxonomists for standard genome sequencing and annotation.</title>
        <authorList>
            <consortium name="The Broad Institute Genomics Platform"/>
            <consortium name="The Broad Institute Genome Sequencing Center for Infectious Disease"/>
            <person name="Wu L."/>
            <person name="Ma J."/>
        </authorList>
    </citation>
    <scope>NUCLEOTIDE SEQUENCE [LARGE SCALE GENOMIC DNA]</scope>
    <source>
        <strain evidence="2 3">JCM 6307</strain>
    </source>
</reference>
<evidence type="ECO:0000313" key="2">
    <source>
        <dbReference type="EMBL" id="GAA2507932.1"/>
    </source>
</evidence>
<feature type="region of interest" description="Disordered" evidence="1">
    <location>
        <begin position="40"/>
        <end position="80"/>
    </location>
</feature>
<evidence type="ECO:0000313" key="3">
    <source>
        <dbReference type="Proteomes" id="UP001501358"/>
    </source>
</evidence>
<accession>A0ABN3MSG3</accession>
<keyword evidence="3" id="KW-1185">Reference proteome</keyword>
<name>A0ABN3MSG3_9ACTN</name>
<proteinExistence type="predicted"/>
<comment type="caution">
    <text evidence="2">The sequence shown here is derived from an EMBL/GenBank/DDBJ whole genome shotgun (WGS) entry which is preliminary data.</text>
</comment>
<evidence type="ECO:0000256" key="1">
    <source>
        <dbReference type="SAM" id="MobiDB-lite"/>
    </source>
</evidence>
<feature type="compositionally biased region" description="Low complexity" evidence="1">
    <location>
        <begin position="56"/>
        <end position="80"/>
    </location>
</feature>
<protein>
    <submittedName>
        <fullName evidence="2">Uncharacterized protein</fullName>
    </submittedName>
</protein>